<dbReference type="EMBL" id="BPLR01000680">
    <property type="protein sequence ID" value="GIY96614.1"/>
    <property type="molecule type" value="Genomic_DNA"/>
</dbReference>
<sequence>MQFFLSLDDLNDCPCVAASDGPYLESVEKWEKRFIVSKTRIPDASSLFFGHEVFLHFAFEVQRTSRFKFVNRELEGFH</sequence>
<accession>A0AAV4XRT9</accession>
<dbReference type="Proteomes" id="UP001054945">
    <property type="component" value="Unassembled WGS sequence"/>
</dbReference>
<proteinExistence type="predicted"/>
<name>A0AAV4XRT9_CAEEX</name>
<organism evidence="1 2">
    <name type="scientific">Caerostris extrusa</name>
    <name type="common">Bark spider</name>
    <name type="synonym">Caerostris bankana</name>
    <dbReference type="NCBI Taxonomy" id="172846"/>
    <lineage>
        <taxon>Eukaryota</taxon>
        <taxon>Metazoa</taxon>
        <taxon>Ecdysozoa</taxon>
        <taxon>Arthropoda</taxon>
        <taxon>Chelicerata</taxon>
        <taxon>Arachnida</taxon>
        <taxon>Araneae</taxon>
        <taxon>Araneomorphae</taxon>
        <taxon>Entelegynae</taxon>
        <taxon>Araneoidea</taxon>
        <taxon>Araneidae</taxon>
        <taxon>Caerostris</taxon>
    </lineage>
</organism>
<protein>
    <submittedName>
        <fullName evidence="1">Uncharacterized protein</fullName>
    </submittedName>
</protein>
<dbReference type="AlphaFoldDB" id="A0AAV4XRT9"/>
<gene>
    <name evidence="1" type="ORF">CEXT_627101</name>
</gene>
<evidence type="ECO:0000313" key="2">
    <source>
        <dbReference type="Proteomes" id="UP001054945"/>
    </source>
</evidence>
<reference evidence="1 2" key="1">
    <citation type="submission" date="2021-06" db="EMBL/GenBank/DDBJ databases">
        <title>Caerostris extrusa draft genome.</title>
        <authorList>
            <person name="Kono N."/>
            <person name="Arakawa K."/>
        </authorList>
    </citation>
    <scope>NUCLEOTIDE SEQUENCE [LARGE SCALE GENOMIC DNA]</scope>
</reference>
<comment type="caution">
    <text evidence="1">The sequence shown here is derived from an EMBL/GenBank/DDBJ whole genome shotgun (WGS) entry which is preliminary data.</text>
</comment>
<evidence type="ECO:0000313" key="1">
    <source>
        <dbReference type="EMBL" id="GIY96614.1"/>
    </source>
</evidence>
<keyword evidence="2" id="KW-1185">Reference proteome</keyword>